<dbReference type="SUPFAM" id="SSF81383">
    <property type="entry name" value="F-box domain"/>
    <property type="match status" value="1"/>
</dbReference>
<dbReference type="Pfam" id="PF03478">
    <property type="entry name" value="Beta-prop_KIB1-4"/>
    <property type="match status" value="1"/>
</dbReference>
<dbReference type="KEGG" id="boe:106333907"/>
<dbReference type="eggNOG" id="ENOG502S0MJ">
    <property type="taxonomic scope" value="Eukaryota"/>
</dbReference>
<proteinExistence type="predicted"/>
<organism evidence="2 3">
    <name type="scientific">Brassica oleracea var. oleracea</name>
    <dbReference type="NCBI Taxonomy" id="109376"/>
    <lineage>
        <taxon>Eukaryota</taxon>
        <taxon>Viridiplantae</taxon>
        <taxon>Streptophyta</taxon>
        <taxon>Embryophyta</taxon>
        <taxon>Tracheophyta</taxon>
        <taxon>Spermatophyta</taxon>
        <taxon>Magnoliopsida</taxon>
        <taxon>eudicotyledons</taxon>
        <taxon>Gunneridae</taxon>
        <taxon>Pentapetalae</taxon>
        <taxon>rosids</taxon>
        <taxon>malvids</taxon>
        <taxon>Brassicales</taxon>
        <taxon>Brassicaceae</taxon>
        <taxon>Brassiceae</taxon>
        <taxon>Brassica</taxon>
    </lineage>
</organism>
<reference evidence="2" key="2">
    <citation type="submission" date="2015-03" db="UniProtKB">
        <authorList>
            <consortium name="EnsemblPlants"/>
        </authorList>
    </citation>
    <scope>IDENTIFICATION</scope>
</reference>
<evidence type="ECO:0000313" key="2">
    <source>
        <dbReference type="EnsemblPlants" id="Bo3g164070.1"/>
    </source>
</evidence>
<keyword evidence="3" id="KW-1185">Reference proteome</keyword>
<dbReference type="OrthoDB" id="642536at2759"/>
<dbReference type="InterPro" id="IPR001810">
    <property type="entry name" value="F-box_dom"/>
</dbReference>
<dbReference type="Proteomes" id="UP000032141">
    <property type="component" value="Chromosome C3"/>
</dbReference>
<evidence type="ECO:0000259" key="1">
    <source>
        <dbReference type="SMART" id="SM00256"/>
    </source>
</evidence>
<dbReference type="PANTHER" id="PTHR44259">
    <property type="entry name" value="OS07G0183000 PROTEIN-RELATED"/>
    <property type="match status" value="1"/>
</dbReference>
<dbReference type="RefSeq" id="XP_013627747.1">
    <property type="nucleotide sequence ID" value="XM_013772293.1"/>
</dbReference>
<dbReference type="InterPro" id="IPR036047">
    <property type="entry name" value="F-box-like_dom_sf"/>
</dbReference>
<dbReference type="InterPro" id="IPR050942">
    <property type="entry name" value="F-box_BR-signaling"/>
</dbReference>
<evidence type="ECO:0000313" key="3">
    <source>
        <dbReference type="Proteomes" id="UP000032141"/>
    </source>
</evidence>
<dbReference type="Gene3D" id="1.20.1280.50">
    <property type="match status" value="1"/>
</dbReference>
<accession>A0A0D3BKW0</accession>
<dbReference type="PANTHER" id="PTHR44259:SF22">
    <property type="entry name" value="F-BOX DOMAIN-CONTAINING PROTEIN"/>
    <property type="match status" value="1"/>
</dbReference>
<dbReference type="STRING" id="109376.A0A0D3BKW0"/>
<feature type="domain" description="F-box" evidence="1">
    <location>
        <begin position="16"/>
        <end position="56"/>
    </location>
</feature>
<dbReference type="SMART" id="SM00256">
    <property type="entry name" value="FBOX"/>
    <property type="match status" value="1"/>
</dbReference>
<dbReference type="GeneID" id="106333907"/>
<dbReference type="OMA" id="IMNLFTR"/>
<dbReference type="EnsemblPlants" id="Bo3g164070.1">
    <property type="protein sequence ID" value="Bo3g164070.1"/>
    <property type="gene ID" value="Bo3g164070"/>
</dbReference>
<dbReference type="Gramene" id="Bo3g164070.1">
    <property type="protein sequence ID" value="Bo3g164070.1"/>
    <property type="gene ID" value="Bo3g164070"/>
</dbReference>
<reference evidence="2 3" key="1">
    <citation type="journal article" date="2014" name="Genome Biol.">
        <title>Transcriptome and methylome profiling reveals relics of genome dominance in the mesopolyploid Brassica oleracea.</title>
        <authorList>
            <person name="Parkin I.A."/>
            <person name="Koh C."/>
            <person name="Tang H."/>
            <person name="Robinson S.J."/>
            <person name="Kagale S."/>
            <person name="Clarke W.E."/>
            <person name="Town C.D."/>
            <person name="Nixon J."/>
            <person name="Krishnakumar V."/>
            <person name="Bidwell S.L."/>
            <person name="Denoeud F."/>
            <person name="Belcram H."/>
            <person name="Links M.G."/>
            <person name="Just J."/>
            <person name="Clarke C."/>
            <person name="Bender T."/>
            <person name="Huebert T."/>
            <person name="Mason A.S."/>
            <person name="Pires J.C."/>
            <person name="Barker G."/>
            <person name="Moore J."/>
            <person name="Walley P.G."/>
            <person name="Manoli S."/>
            <person name="Batley J."/>
            <person name="Edwards D."/>
            <person name="Nelson M.N."/>
            <person name="Wang X."/>
            <person name="Paterson A.H."/>
            <person name="King G."/>
            <person name="Bancroft I."/>
            <person name="Chalhoub B."/>
            <person name="Sharpe A.G."/>
        </authorList>
    </citation>
    <scope>NUCLEOTIDE SEQUENCE</scope>
    <source>
        <strain evidence="2 3">cv. TO1000</strain>
    </source>
</reference>
<protein>
    <recommendedName>
        <fullName evidence="1">F-box domain-containing protein</fullName>
    </recommendedName>
</protein>
<dbReference type="InterPro" id="IPR005174">
    <property type="entry name" value="KIB1-4_b-propeller"/>
</dbReference>
<dbReference type="Pfam" id="PF00646">
    <property type="entry name" value="F-box"/>
    <property type="match status" value="1"/>
</dbReference>
<dbReference type="HOGENOM" id="CLU_019286_7_1_1"/>
<name>A0A0D3BKW0_BRAOL</name>
<sequence>MDSLSPPCDVPRWSKLPSDLLHMVFERLGFSDFQRAKSVCPFWRSASIESAPNNQIPWMILFPEKGKDYCLLFNPEENNKTYRIQDLGVNFANSHCLAICGSWFFMRDPRYKLYIMNLFTRERIDLPSVELQVGMLKIERTTDDMFLVTSKEGIGYKYNQEDLRIDLPFFWIDQKTKDYFVTCYLEGRVTAYAENGDKFWKQADLKITGDVVYKEHKLYLYDYKRDVKVFDFSGDSPRKIVETQVNHDPLCTKGMSRRVYPELGDVWDIKDTHLVVTVKGEFLRVKSIVKSDGDVWSFRIYKMDSSQSEWEKITSLGDEAILLDQRTTVLANAVQGIKRNSIYFSGIHHDYVFHRVWSEKDILNYSLDTHKIERPPPSFFSNVQSSDARWFVPN</sequence>
<dbReference type="AlphaFoldDB" id="A0A0D3BKW0"/>